<organism evidence="2 3">
    <name type="scientific">Romboutsia weinsteinii</name>
    <dbReference type="NCBI Taxonomy" id="2020949"/>
    <lineage>
        <taxon>Bacteria</taxon>
        <taxon>Bacillati</taxon>
        <taxon>Bacillota</taxon>
        <taxon>Clostridia</taxon>
        <taxon>Peptostreptococcales</taxon>
        <taxon>Peptostreptococcaceae</taxon>
        <taxon>Romboutsia</taxon>
    </lineage>
</organism>
<sequence>MNQVVTNLLTNAIKYTPNGGQVNVSIELVEYKNEYVFSIENFGVTLSKDELDKICNVIRNAEYIILWKEVS</sequence>
<dbReference type="Pfam" id="PF02518">
    <property type="entry name" value="HATPase_c"/>
    <property type="match status" value="1"/>
</dbReference>
<dbReference type="EMBL" id="NOJY02000011">
    <property type="protein sequence ID" value="RDY27769.1"/>
    <property type="molecule type" value="Genomic_DNA"/>
</dbReference>
<dbReference type="Gene3D" id="3.30.565.10">
    <property type="entry name" value="Histidine kinase-like ATPase, C-terminal domain"/>
    <property type="match status" value="1"/>
</dbReference>
<accession>A0A371J4T2</accession>
<gene>
    <name evidence="2" type="ORF">CHL78_008110</name>
</gene>
<evidence type="ECO:0000313" key="2">
    <source>
        <dbReference type="EMBL" id="RDY27769.1"/>
    </source>
</evidence>
<name>A0A371J4T2_9FIRM</name>
<evidence type="ECO:0000313" key="3">
    <source>
        <dbReference type="Proteomes" id="UP000215694"/>
    </source>
</evidence>
<reference evidence="2 3" key="1">
    <citation type="journal article" date="2017" name="Genome Announc.">
        <title>Draft Genome Sequence of Romboutsia weinsteinii sp. nov. Strain CCRI-19649(T) Isolated from Surface Water.</title>
        <authorList>
            <person name="Maheux A.F."/>
            <person name="Boudreau D.K."/>
            <person name="Berube E."/>
            <person name="Boissinot M."/>
            <person name="Cantin P."/>
            <person name="Raymond F."/>
            <person name="Corbeil J."/>
            <person name="Omar R.F."/>
            <person name="Bergeron M.G."/>
        </authorList>
    </citation>
    <scope>NUCLEOTIDE SEQUENCE [LARGE SCALE GENOMIC DNA]</scope>
    <source>
        <strain evidence="2 3">CCRI-19649</strain>
    </source>
</reference>
<keyword evidence="2" id="KW-0067">ATP-binding</keyword>
<dbReference type="SUPFAM" id="SSF55874">
    <property type="entry name" value="ATPase domain of HSP90 chaperone/DNA topoisomerase II/histidine kinase"/>
    <property type="match status" value="1"/>
</dbReference>
<dbReference type="AlphaFoldDB" id="A0A371J4T2"/>
<evidence type="ECO:0000259" key="1">
    <source>
        <dbReference type="Pfam" id="PF02518"/>
    </source>
</evidence>
<dbReference type="Proteomes" id="UP000215694">
    <property type="component" value="Unassembled WGS sequence"/>
</dbReference>
<protein>
    <submittedName>
        <fullName evidence="2">ATP-binding protein</fullName>
    </submittedName>
</protein>
<dbReference type="RefSeq" id="WP_094367581.1">
    <property type="nucleotide sequence ID" value="NZ_NOJY02000011.1"/>
</dbReference>
<comment type="caution">
    <text evidence="2">The sequence shown here is derived from an EMBL/GenBank/DDBJ whole genome shotgun (WGS) entry which is preliminary data.</text>
</comment>
<keyword evidence="2" id="KW-0547">Nucleotide-binding</keyword>
<dbReference type="InterPro" id="IPR003594">
    <property type="entry name" value="HATPase_dom"/>
</dbReference>
<feature type="domain" description="Histidine kinase/HSP90-like ATPase" evidence="1">
    <location>
        <begin position="2"/>
        <end position="54"/>
    </location>
</feature>
<dbReference type="InterPro" id="IPR036890">
    <property type="entry name" value="HATPase_C_sf"/>
</dbReference>
<proteinExistence type="predicted"/>
<dbReference type="GO" id="GO:0005524">
    <property type="term" value="F:ATP binding"/>
    <property type="evidence" value="ECO:0007669"/>
    <property type="project" value="UniProtKB-KW"/>
</dbReference>
<keyword evidence="3" id="KW-1185">Reference proteome</keyword>
<dbReference type="OrthoDB" id="84942at2"/>